<sequence length="111" mass="12306">MVRSTRDLKIGNNKAPQGVSHNATKSIDGLLYVALAIGYLEMAGLVYRCATTRLVLLHMYASSTFIGKSHRYVVSRITTQYRINERDPLRDPRIPASIFSSPQSAHCLPSA</sequence>
<keyword evidence="1" id="KW-0472">Membrane</keyword>
<proteinExistence type="predicted"/>
<dbReference type="EMBL" id="ML737135">
    <property type="protein sequence ID" value="KAE8342345.1"/>
    <property type="molecule type" value="Genomic_DNA"/>
</dbReference>
<dbReference type="Proteomes" id="UP000325558">
    <property type="component" value="Unassembled WGS sequence"/>
</dbReference>
<evidence type="ECO:0000256" key="1">
    <source>
        <dbReference type="SAM" id="Phobius"/>
    </source>
</evidence>
<reference evidence="2" key="1">
    <citation type="submission" date="2019-04" db="EMBL/GenBank/DDBJ databases">
        <title>Friends and foes A comparative genomics study of 23 Aspergillus species from section Flavi.</title>
        <authorList>
            <consortium name="DOE Joint Genome Institute"/>
            <person name="Kjaerbolling I."/>
            <person name="Vesth T."/>
            <person name="Frisvad J.C."/>
            <person name="Nybo J.L."/>
            <person name="Theobald S."/>
            <person name="Kildgaard S."/>
            <person name="Isbrandt T."/>
            <person name="Kuo A."/>
            <person name="Sato A."/>
            <person name="Lyhne E.K."/>
            <person name="Kogle M.E."/>
            <person name="Wiebenga A."/>
            <person name="Kun R.S."/>
            <person name="Lubbers R.J."/>
            <person name="Makela M.R."/>
            <person name="Barry K."/>
            <person name="Chovatia M."/>
            <person name="Clum A."/>
            <person name="Daum C."/>
            <person name="Haridas S."/>
            <person name="He G."/>
            <person name="LaButti K."/>
            <person name="Lipzen A."/>
            <person name="Mondo S."/>
            <person name="Riley R."/>
            <person name="Salamov A."/>
            <person name="Simmons B.A."/>
            <person name="Magnuson J.K."/>
            <person name="Henrissat B."/>
            <person name="Mortensen U.H."/>
            <person name="Larsen T.O."/>
            <person name="Devries R.P."/>
            <person name="Grigoriev I.V."/>
            <person name="Machida M."/>
            <person name="Baker S.E."/>
            <person name="Andersen M.R."/>
        </authorList>
    </citation>
    <scope>NUCLEOTIDE SEQUENCE</scope>
    <source>
        <strain evidence="2">CBS 117612</strain>
    </source>
</reference>
<organism evidence="2">
    <name type="scientific">Aspergillus arachidicola</name>
    <dbReference type="NCBI Taxonomy" id="656916"/>
    <lineage>
        <taxon>Eukaryota</taxon>
        <taxon>Fungi</taxon>
        <taxon>Dikarya</taxon>
        <taxon>Ascomycota</taxon>
        <taxon>Pezizomycotina</taxon>
        <taxon>Eurotiomycetes</taxon>
        <taxon>Eurotiomycetidae</taxon>
        <taxon>Eurotiales</taxon>
        <taxon>Aspergillaceae</taxon>
        <taxon>Aspergillus</taxon>
        <taxon>Aspergillus subgen. Circumdati</taxon>
    </lineage>
</organism>
<gene>
    <name evidence="2" type="ORF">BDV24DRAFT_130726</name>
</gene>
<keyword evidence="1" id="KW-1133">Transmembrane helix</keyword>
<dbReference type="AlphaFoldDB" id="A0A5N6YA31"/>
<evidence type="ECO:0000313" key="2">
    <source>
        <dbReference type="EMBL" id="KAE8342345.1"/>
    </source>
</evidence>
<name>A0A5N6YA31_9EURO</name>
<keyword evidence="1" id="KW-0812">Transmembrane</keyword>
<feature type="transmembrane region" description="Helical" evidence="1">
    <location>
        <begin position="30"/>
        <end position="50"/>
    </location>
</feature>
<accession>A0A5N6YA31</accession>
<protein>
    <submittedName>
        <fullName evidence="2">Uncharacterized protein</fullName>
    </submittedName>
</protein>